<feature type="chain" id="PRO_5038101050" description="Secreted protein" evidence="1">
    <location>
        <begin position="31"/>
        <end position="143"/>
    </location>
</feature>
<sequence length="143" mass="14870">MKIKRIMGIGAAAMMAAAGLSMGTAGTASASNGGCRGLTDPGTYPSSIQLQACMNADGTWFAGVTTPDTDVQAWYQVMDRSAWQSGEPTYAVTPPTVLGTVGWGAFPFSGSVPIATSHCYYLRVWFVDGSTTYGYTESPGACV</sequence>
<keyword evidence="3" id="KW-1185">Reference proteome</keyword>
<reference evidence="2" key="2">
    <citation type="submission" date="2020-09" db="EMBL/GenBank/DDBJ databases">
        <authorList>
            <person name="Sun Q."/>
            <person name="Ohkuma M."/>
        </authorList>
    </citation>
    <scope>NUCLEOTIDE SEQUENCE</scope>
    <source>
        <strain evidence="2">JCM 4714</strain>
    </source>
</reference>
<evidence type="ECO:0008006" key="4">
    <source>
        <dbReference type="Google" id="ProtNLM"/>
    </source>
</evidence>
<evidence type="ECO:0000313" key="2">
    <source>
        <dbReference type="EMBL" id="GHE15707.1"/>
    </source>
</evidence>
<name>A0A918YU53_9ACTN</name>
<keyword evidence="1" id="KW-0732">Signal</keyword>
<evidence type="ECO:0000256" key="1">
    <source>
        <dbReference type="SAM" id="SignalP"/>
    </source>
</evidence>
<comment type="caution">
    <text evidence="2">The sequence shown here is derived from an EMBL/GenBank/DDBJ whole genome shotgun (WGS) entry which is preliminary data.</text>
</comment>
<accession>A0A918YU53</accession>
<dbReference type="EMBL" id="BMVG01000067">
    <property type="protein sequence ID" value="GHE15707.1"/>
    <property type="molecule type" value="Genomic_DNA"/>
</dbReference>
<gene>
    <name evidence="2" type="ORF">GCM10010339_91210</name>
</gene>
<protein>
    <recommendedName>
        <fullName evidence="4">Secreted protein</fullName>
    </recommendedName>
</protein>
<evidence type="ECO:0000313" key="3">
    <source>
        <dbReference type="Proteomes" id="UP000655443"/>
    </source>
</evidence>
<dbReference type="Proteomes" id="UP000655443">
    <property type="component" value="Unassembled WGS sequence"/>
</dbReference>
<feature type="signal peptide" evidence="1">
    <location>
        <begin position="1"/>
        <end position="30"/>
    </location>
</feature>
<dbReference type="AlphaFoldDB" id="A0A918YU53"/>
<reference evidence="2" key="1">
    <citation type="journal article" date="2014" name="Int. J. Syst. Evol. Microbiol.">
        <title>Complete genome sequence of Corynebacterium casei LMG S-19264T (=DSM 44701T), isolated from a smear-ripened cheese.</title>
        <authorList>
            <consortium name="US DOE Joint Genome Institute (JGI-PGF)"/>
            <person name="Walter F."/>
            <person name="Albersmeier A."/>
            <person name="Kalinowski J."/>
            <person name="Ruckert C."/>
        </authorList>
    </citation>
    <scope>NUCLEOTIDE SEQUENCE</scope>
    <source>
        <strain evidence="2">JCM 4714</strain>
    </source>
</reference>
<proteinExistence type="predicted"/>
<organism evidence="2 3">
    <name type="scientific">Streptomyces alanosinicus</name>
    <dbReference type="NCBI Taxonomy" id="68171"/>
    <lineage>
        <taxon>Bacteria</taxon>
        <taxon>Bacillati</taxon>
        <taxon>Actinomycetota</taxon>
        <taxon>Actinomycetes</taxon>
        <taxon>Kitasatosporales</taxon>
        <taxon>Streptomycetaceae</taxon>
        <taxon>Streptomyces</taxon>
    </lineage>
</organism>